<dbReference type="AlphaFoldDB" id="A0AAW0YPC8"/>
<organism evidence="7 8">
    <name type="scientific">Kwoniella newhampshirensis</name>
    <dbReference type="NCBI Taxonomy" id="1651941"/>
    <lineage>
        <taxon>Eukaryota</taxon>
        <taxon>Fungi</taxon>
        <taxon>Dikarya</taxon>
        <taxon>Basidiomycota</taxon>
        <taxon>Agaricomycotina</taxon>
        <taxon>Tremellomycetes</taxon>
        <taxon>Tremellales</taxon>
        <taxon>Cryptococcaceae</taxon>
        <taxon>Kwoniella</taxon>
    </lineage>
</organism>
<evidence type="ECO:0000256" key="3">
    <source>
        <dbReference type="ARBA" id="ARBA00022840"/>
    </source>
</evidence>
<dbReference type="EMBL" id="JBCAWK010000005">
    <property type="protein sequence ID" value="KAK8858701.1"/>
    <property type="molecule type" value="Genomic_DNA"/>
</dbReference>
<feature type="compositionally biased region" description="Polar residues" evidence="5">
    <location>
        <begin position="109"/>
        <end position="121"/>
    </location>
</feature>
<dbReference type="GO" id="GO:0000785">
    <property type="term" value="C:chromatin"/>
    <property type="evidence" value="ECO:0007669"/>
    <property type="project" value="TreeGrafter"/>
</dbReference>
<dbReference type="Gene3D" id="2.40.50.40">
    <property type="match status" value="1"/>
</dbReference>
<dbReference type="InterPro" id="IPR016197">
    <property type="entry name" value="Chromo-like_dom_sf"/>
</dbReference>
<dbReference type="GO" id="GO:0140658">
    <property type="term" value="F:ATP-dependent chromatin remodeler activity"/>
    <property type="evidence" value="ECO:0007669"/>
    <property type="project" value="TreeGrafter"/>
</dbReference>
<feature type="compositionally biased region" description="Polar residues" evidence="5">
    <location>
        <begin position="303"/>
        <end position="319"/>
    </location>
</feature>
<keyword evidence="3" id="KW-0067">ATP-binding</keyword>
<feature type="domain" description="Helicase ATP-binding" evidence="6">
    <location>
        <begin position="992"/>
        <end position="1168"/>
    </location>
</feature>
<dbReference type="SMART" id="SM00487">
    <property type="entry name" value="DEXDc"/>
    <property type="match status" value="1"/>
</dbReference>
<reference evidence="7 8" key="1">
    <citation type="journal article" date="2024" name="bioRxiv">
        <title>Comparative genomics of Cryptococcus and Kwoniella reveals pathogenesis evolution and contrasting karyotype dynamics via intercentromeric recombination or chromosome fusion.</title>
        <authorList>
            <person name="Coelho M.A."/>
            <person name="David-Palma M."/>
            <person name="Shea T."/>
            <person name="Bowers K."/>
            <person name="McGinley-Smith S."/>
            <person name="Mohammad A.W."/>
            <person name="Gnirke A."/>
            <person name="Yurkov A.M."/>
            <person name="Nowrousian M."/>
            <person name="Sun S."/>
            <person name="Cuomo C.A."/>
            <person name="Heitman J."/>
        </authorList>
    </citation>
    <scope>NUCLEOTIDE SEQUENCE [LARGE SCALE GENOMIC DNA]</scope>
    <source>
        <strain evidence="7 8">CBS 13917</strain>
    </source>
</reference>
<feature type="compositionally biased region" description="Basic and acidic residues" evidence="5">
    <location>
        <begin position="556"/>
        <end position="589"/>
    </location>
</feature>
<dbReference type="GeneID" id="92180188"/>
<dbReference type="SUPFAM" id="SSF54160">
    <property type="entry name" value="Chromo domain-like"/>
    <property type="match status" value="1"/>
</dbReference>
<dbReference type="GO" id="GO:0016887">
    <property type="term" value="F:ATP hydrolysis activity"/>
    <property type="evidence" value="ECO:0007669"/>
    <property type="project" value="TreeGrafter"/>
</dbReference>
<evidence type="ECO:0000256" key="2">
    <source>
        <dbReference type="ARBA" id="ARBA00022741"/>
    </source>
</evidence>
<feature type="compositionally biased region" description="Basic and acidic residues" evidence="5">
    <location>
        <begin position="150"/>
        <end position="161"/>
    </location>
</feature>
<dbReference type="Proteomes" id="UP001388673">
    <property type="component" value="Unassembled WGS sequence"/>
</dbReference>
<dbReference type="GO" id="GO:0042393">
    <property type="term" value="F:histone binding"/>
    <property type="evidence" value="ECO:0007669"/>
    <property type="project" value="TreeGrafter"/>
</dbReference>
<dbReference type="PANTHER" id="PTHR45623:SF17">
    <property type="entry name" value="CHROMODOMAIN-HELICASE-DNA-BINDING PROTEIN 3-RELATED"/>
    <property type="match status" value="1"/>
</dbReference>
<keyword evidence="8" id="KW-1185">Reference proteome</keyword>
<feature type="compositionally biased region" description="Acidic residues" evidence="5">
    <location>
        <begin position="234"/>
        <end position="263"/>
    </location>
</feature>
<dbReference type="Pfam" id="PF00176">
    <property type="entry name" value="SNF2-rel_dom"/>
    <property type="match status" value="1"/>
</dbReference>
<dbReference type="PROSITE" id="PS51192">
    <property type="entry name" value="HELICASE_ATP_BIND_1"/>
    <property type="match status" value="1"/>
</dbReference>
<dbReference type="KEGG" id="kne:92180188"/>
<evidence type="ECO:0000256" key="4">
    <source>
        <dbReference type="ARBA" id="ARBA00023242"/>
    </source>
</evidence>
<feature type="compositionally biased region" description="Basic residues" evidence="5">
    <location>
        <begin position="811"/>
        <end position="822"/>
    </location>
</feature>
<feature type="compositionally biased region" description="Basic and acidic residues" evidence="5">
    <location>
        <begin position="769"/>
        <end position="778"/>
    </location>
</feature>
<feature type="compositionally biased region" description="Basic residues" evidence="5">
    <location>
        <begin position="322"/>
        <end position="331"/>
    </location>
</feature>
<evidence type="ECO:0000259" key="6">
    <source>
        <dbReference type="PROSITE" id="PS51192"/>
    </source>
</evidence>
<feature type="compositionally biased region" description="Basic and acidic residues" evidence="5">
    <location>
        <begin position="53"/>
        <end position="63"/>
    </location>
</feature>
<comment type="subcellular location">
    <subcellularLocation>
        <location evidence="1">Nucleus</location>
    </subcellularLocation>
</comment>
<gene>
    <name evidence="7" type="ORF">IAR55_002930</name>
</gene>
<dbReference type="GO" id="GO:0005524">
    <property type="term" value="F:ATP binding"/>
    <property type="evidence" value="ECO:0007669"/>
    <property type="project" value="UniProtKB-KW"/>
</dbReference>
<feature type="compositionally biased region" description="Polar residues" evidence="5">
    <location>
        <begin position="827"/>
        <end position="854"/>
    </location>
</feature>
<sequence>MIQVDGPASAQNDETEHESATSSPHQTAISSDPLAMSDNDFSPVRVFTTLARSKTDVDHHPAVDDDGNEVEEQERVEYGPRPSRSSQPLPGSDSDAGQVLFDEAGRSSRLAQTETSDTSSMDVDPPLSALTTGISSVIVVDPARPGLSQSRDRSQPRRKGEPTVVIPLFPLSKIYSYAHPSSSSVPTTFSRRKLPMISSAASSSRSPSSIRITGAKRKRRVSGSSASYGLDHGDDGENVLEVSSDSEGEEEEEDNSGDTESEGSDGVALRRSRRGRAATTRKGKEREEAGRISERTRLRQPFTRRSISILSLDSENSEPSRQRRMTLRKMQPRPTARILSRRRDDSDEDQLQIVSSSSAFGEEESEVDELESESNFDDTSESESKNKRRGKKKPTRSGRKPKVEDNVIYNHRPWCEKCSRGPADDLLERALARKKKGNRKRKKDEDRISDEELAESLEGWLECNKCVVASHWGCLNANSRKEVLHMLLDQEGPPAPGEKPRRSVKIDESTKFTCPRCEADPKCFVCHEEKLLKPIELAINSEGIKIDIKEVDVNGDRKGKRKEKEKEEEKKKEKDQPEHEKMDLDKPDITQEDEDDEEDKIQFRCWRCKRCAHYEHLEAPASLQTRPRLAEIADHYQRNTEEGSAWICHDCREWVWAVDSIIAWRPSPADATEPALEPDEKANWKDTLPREYLVKWMGRGFRHVTWVPHSWLQITTAPKLRIFLEKGPSLDLVTDETLAARGDDMAQPTIANVMEAEDMASGPSRATHARGERGRDEWIGAGPGPEATARLPVEWSTIDRVLEVMLLPPPKGKKQTLQHRERRVLSVSASTSGRSSPLPTDTGGRTSQAQPSQVEETRAKLGVKDGIQPPPEMRMEIDEWERRSGRELQGNDVDEIAGLVSWCLVKWDDLQYDQSSWDTPPLTTSSLYPAYKRALARFLASRRVNIPVLSTAQCRQRDADAARAFVPPQEQPDCIVGGKLMPFQMEGFQWLLYKHFRRESCILADDMGLGKTIQIASVLGYLGSDEHHIYPSLVIVPNSTITNWVREFEKWVPHIRVVPYYGEAASRKIINKYELFHKGMQGKAAGLKAHIVLTTYDIITGSDFRVFANIPRWEVLCIDEGQRLKSDDSLIFNRLKTLNSVHRILMTGTPLNNNLRELFNLLNFLDPSTFKDLWDLEQRFDNLNEGLIQELHEMIKPYILRRIKADVLKLPPKIEIIVPISLSPLQKQVYKGIYEKNADVIQAILQARQKKSRAAGR</sequence>
<comment type="caution">
    <text evidence="7">The sequence shown here is derived from an EMBL/GenBank/DDBJ whole genome shotgun (WGS) entry which is preliminary data.</text>
</comment>
<keyword evidence="2" id="KW-0547">Nucleotide-binding</keyword>
<feature type="compositionally biased region" description="Basic and acidic residues" evidence="5">
    <location>
        <begin position="282"/>
        <end position="297"/>
    </location>
</feature>
<name>A0AAW0YPC8_9TREE</name>
<feature type="region of interest" description="Disordered" evidence="5">
    <location>
        <begin position="758"/>
        <end position="786"/>
    </location>
</feature>
<feature type="compositionally biased region" description="Basic residues" evidence="5">
    <location>
        <begin position="270"/>
        <end position="281"/>
    </location>
</feature>
<feature type="region of interest" description="Disordered" evidence="5">
    <location>
        <begin position="196"/>
        <end position="405"/>
    </location>
</feature>
<protein>
    <recommendedName>
        <fullName evidence="6">Helicase ATP-binding domain-containing protein</fullName>
    </recommendedName>
</protein>
<dbReference type="PANTHER" id="PTHR45623">
    <property type="entry name" value="CHROMODOMAIN-HELICASE-DNA-BINDING PROTEIN 3-RELATED-RELATED"/>
    <property type="match status" value="1"/>
</dbReference>
<feature type="region of interest" description="Disordered" evidence="5">
    <location>
        <begin position="810"/>
        <end position="857"/>
    </location>
</feature>
<dbReference type="SUPFAM" id="SSF52540">
    <property type="entry name" value="P-loop containing nucleoside triphosphate hydrolases"/>
    <property type="match status" value="1"/>
</dbReference>
<feature type="compositionally biased region" description="Low complexity" evidence="5">
    <location>
        <begin position="197"/>
        <end position="212"/>
    </location>
</feature>
<dbReference type="GO" id="GO:0005634">
    <property type="term" value="C:nucleus"/>
    <property type="evidence" value="ECO:0007669"/>
    <property type="project" value="UniProtKB-SubCell"/>
</dbReference>
<feature type="compositionally biased region" description="Polar residues" evidence="5">
    <location>
        <begin position="20"/>
        <end position="30"/>
    </location>
</feature>
<feature type="region of interest" description="Disordered" evidence="5">
    <location>
        <begin position="52"/>
        <end position="165"/>
    </location>
</feature>
<dbReference type="GO" id="GO:0003677">
    <property type="term" value="F:DNA binding"/>
    <property type="evidence" value="ECO:0007669"/>
    <property type="project" value="TreeGrafter"/>
</dbReference>
<accession>A0AAW0YPC8</accession>
<dbReference type="GO" id="GO:0003682">
    <property type="term" value="F:chromatin binding"/>
    <property type="evidence" value="ECO:0007669"/>
    <property type="project" value="TreeGrafter"/>
</dbReference>
<feature type="region of interest" description="Disordered" evidence="5">
    <location>
        <begin position="1"/>
        <end position="40"/>
    </location>
</feature>
<dbReference type="InterPro" id="IPR027417">
    <property type="entry name" value="P-loop_NTPase"/>
</dbReference>
<feature type="region of interest" description="Disordered" evidence="5">
    <location>
        <begin position="556"/>
        <end position="596"/>
    </location>
</feature>
<dbReference type="InterPro" id="IPR038718">
    <property type="entry name" value="SNF2-like_sf"/>
</dbReference>
<dbReference type="RefSeq" id="XP_066803542.1">
    <property type="nucleotide sequence ID" value="XM_066946041.1"/>
</dbReference>
<evidence type="ECO:0000256" key="1">
    <source>
        <dbReference type="ARBA" id="ARBA00004123"/>
    </source>
</evidence>
<evidence type="ECO:0000313" key="8">
    <source>
        <dbReference type="Proteomes" id="UP001388673"/>
    </source>
</evidence>
<dbReference type="InterPro" id="IPR014001">
    <property type="entry name" value="Helicase_ATP-bd"/>
</dbReference>
<evidence type="ECO:0000313" key="7">
    <source>
        <dbReference type="EMBL" id="KAK8858701.1"/>
    </source>
</evidence>
<dbReference type="InterPro" id="IPR000330">
    <property type="entry name" value="SNF2_N"/>
</dbReference>
<feature type="compositionally biased region" description="Acidic residues" evidence="5">
    <location>
        <begin position="361"/>
        <end position="381"/>
    </location>
</feature>
<feature type="compositionally biased region" description="Basic residues" evidence="5">
    <location>
        <begin position="386"/>
        <end position="400"/>
    </location>
</feature>
<dbReference type="Gene3D" id="3.40.50.10810">
    <property type="entry name" value="Tandem AAA-ATPase domain"/>
    <property type="match status" value="1"/>
</dbReference>
<evidence type="ECO:0000256" key="5">
    <source>
        <dbReference type="SAM" id="MobiDB-lite"/>
    </source>
</evidence>
<keyword evidence="4" id="KW-0539">Nucleus</keyword>
<proteinExistence type="predicted"/>